<evidence type="ECO:0000256" key="1">
    <source>
        <dbReference type="SAM" id="MobiDB-lite"/>
    </source>
</evidence>
<gene>
    <name evidence="2" type="ORF">B0I35DRAFT_442647</name>
</gene>
<dbReference type="EMBL" id="JAGPNK010000016">
    <property type="protein sequence ID" value="KAH7308005.1"/>
    <property type="molecule type" value="Genomic_DNA"/>
</dbReference>
<proteinExistence type="predicted"/>
<sequence>MWARRKALRIVRKAVFGPRAVFVNPNGMLLVPARRISFSTVESNPSGDGGSSSQSKPAGLIHESGHAISKPASDSIPSPVTEALVTRSYRSVDVGDIVILEEGERLSDVESKGICLVSVLRVTHL</sequence>
<comment type="caution">
    <text evidence="2">The sequence shown here is derived from an EMBL/GenBank/DDBJ whole genome shotgun (WGS) entry which is preliminary data.</text>
</comment>
<accession>A0A8K0SH49</accession>
<organism evidence="2 3">
    <name type="scientific">Stachybotrys elegans</name>
    <dbReference type="NCBI Taxonomy" id="80388"/>
    <lineage>
        <taxon>Eukaryota</taxon>
        <taxon>Fungi</taxon>
        <taxon>Dikarya</taxon>
        <taxon>Ascomycota</taxon>
        <taxon>Pezizomycotina</taxon>
        <taxon>Sordariomycetes</taxon>
        <taxon>Hypocreomycetidae</taxon>
        <taxon>Hypocreales</taxon>
        <taxon>Stachybotryaceae</taxon>
        <taxon>Stachybotrys</taxon>
    </lineage>
</organism>
<reference evidence="2" key="1">
    <citation type="journal article" date="2021" name="Nat. Commun.">
        <title>Genetic determinants of endophytism in the Arabidopsis root mycobiome.</title>
        <authorList>
            <person name="Mesny F."/>
            <person name="Miyauchi S."/>
            <person name="Thiergart T."/>
            <person name="Pickel B."/>
            <person name="Atanasova L."/>
            <person name="Karlsson M."/>
            <person name="Huettel B."/>
            <person name="Barry K.W."/>
            <person name="Haridas S."/>
            <person name="Chen C."/>
            <person name="Bauer D."/>
            <person name="Andreopoulos W."/>
            <person name="Pangilinan J."/>
            <person name="LaButti K."/>
            <person name="Riley R."/>
            <person name="Lipzen A."/>
            <person name="Clum A."/>
            <person name="Drula E."/>
            <person name="Henrissat B."/>
            <person name="Kohler A."/>
            <person name="Grigoriev I.V."/>
            <person name="Martin F.M."/>
            <person name="Hacquard S."/>
        </authorList>
    </citation>
    <scope>NUCLEOTIDE SEQUENCE</scope>
    <source>
        <strain evidence="2">MPI-CAGE-CH-0235</strain>
    </source>
</reference>
<dbReference type="Proteomes" id="UP000813444">
    <property type="component" value="Unassembled WGS sequence"/>
</dbReference>
<feature type="region of interest" description="Disordered" evidence="1">
    <location>
        <begin position="41"/>
        <end position="78"/>
    </location>
</feature>
<keyword evidence="3" id="KW-1185">Reference proteome</keyword>
<dbReference type="OrthoDB" id="5244437at2759"/>
<name>A0A8K0SH49_9HYPO</name>
<evidence type="ECO:0000313" key="3">
    <source>
        <dbReference type="Proteomes" id="UP000813444"/>
    </source>
</evidence>
<protein>
    <submittedName>
        <fullName evidence="2">Uncharacterized protein</fullName>
    </submittedName>
</protein>
<dbReference type="AlphaFoldDB" id="A0A8K0SH49"/>
<evidence type="ECO:0000313" key="2">
    <source>
        <dbReference type="EMBL" id="KAH7308005.1"/>
    </source>
</evidence>
<feature type="compositionally biased region" description="Polar residues" evidence="1">
    <location>
        <begin position="41"/>
        <end position="56"/>
    </location>
</feature>